<evidence type="ECO:0000313" key="3">
    <source>
        <dbReference type="Proteomes" id="UP000294853"/>
    </source>
</evidence>
<dbReference type="Gene3D" id="3.30.70.2390">
    <property type="match status" value="1"/>
</dbReference>
<feature type="domain" description="LytR/CpsA/Psr regulator C-terminal" evidence="1">
    <location>
        <begin position="57"/>
        <end position="141"/>
    </location>
</feature>
<name>A0A4P7IDF6_9ACTN</name>
<evidence type="ECO:0000259" key="1">
    <source>
        <dbReference type="Pfam" id="PF13399"/>
    </source>
</evidence>
<dbReference type="InterPro" id="IPR027381">
    <property type="entry name" value="LytR/CpsA/Psr_C"/>
</dbReference>
<dbReference type="RefSeq" id="WP_135267163.1">
    <property type="nucleotide sequence ID" value="NZ_CP038436.1"/>
</dbReference>
<dbReference type="Pfam" id="PF13399">
    <property type="entry name" value="LytR_C"/>
    <property type="match status" value="1"/>
</dbReference>
<proteinExistence type="predicted"/>
<organism evidence="2 3">
    <name type="scientific">Nocardioides seonyuensis</name>
    <dbReference type="NCBI Taxonomy" id="2518371"/>
    <lineage>
        <taxon>Bacteria</taxon>
        <taxon>Bacillati</taxon>
        <taxon>Actinomycetota</taxon>
        <taxon>Actinomycetes</taxon>
        <taxon>Propionibacteriales</taxon>
        <taxon>Nocardioidaceae</taxon>
        <taxon>Nocardioides</taxon>
    </lineage>
</organism>
<dbReference type="KEGG" id="nsn:EXE58_06825"/>
<dbReference type="AlphaFoldDB" id="A0A4P7IDF6"/>
<evidence type="ECO:0000313" key="2">
    <source>
        <dbReference type="EMBL" id="QBX55195.1"/>
    </source>
</evidence>
<accession>A0A4P7IDF6</accession>
<protein>
    <submittedName>
        <fullName evidence="2">LytR family transcriptional regulator</fullName>
    </submittedName>
</protein>
<dbReference type="EMBL" id="CP038436">
    <property type="protein sequence ID" value="QBX55195.1"/>
    <property type="molecule type" value="Genomic_DNA"/>
</dbReference>
<reference evidence="2 3" key="1">
    <citation type="submission" date="2019-03" db="EMBL/GenBank/DDBJ databases">
        <title>Three New Species of Nocardioides, Nocardioides euryhalodurans sp. nov., Nocardioides seonyuensis sp. nov. and Nocardioides eburneoflavus sp. nov. Iolated from Soil.</title>
        <authorList>
            <person name="Roh S.G."/>
            <person name="Lee C."/>
            <person name="Kim M.-K."/>
            <person name="Kim S.B."/>
        </authorList>
    </citation>
    <scope>NUCLEOTIDE SEQUENCE [LARGE SCALE GENOMIC DNA]</scope>
    <source>
        <strain evidence="2 3">MMS17-SY207-3</strain>
    </source>
</reference>
<dbReference type="OrthoDB" id="3829155at2"/>
<dbReference type="Proteomes" id="UP000294853">
    <property type="component" value="Chromosome"/>
</dbReference>
<keyword evidence="3" id="KW-1185">Reference proteome</keyword>
<sequence>MSAGARTAATLAGLLALVMVAALWGWSAATKPFPANETPPDCVDTQVAAGEQVFRDQVVVSVYNGSQRSRLAAETMALLTQRGFVAGDSGNAPERTAKTQILSPDPANPAVALVKAQFKGAEVVLANGLGPGVTVVVGEKFKALRKKKVESVVAEDAAAFCAAPGADSPQSG</sequence>
<gene>
    <name evidence="2" type="ORF">EXE58_06825</name>
</gene>